<keyword evidence="1" id="KW-0472">Membrane</keyword>
<dbReference type="EMBL" id="JACDUR010000005">
    <property type="protein sequence ID" value="MBA2894233.1"/>
    <property type="molecule type" value="Genomic_DNA"/>
</dbReference>
<organism evidence="2 3">
    <name type="scientific">Nonomuraea soli</name>
    <dbReference type="NCBI Taxonomy" id="1032476"/>
    <lineage>
        <taxon>Bacteria</taxon>
        <taxon>Bacillati</taxon>
        <taxon>Actinomycetota</taxon>
        <taxon>Actinomycetes</taxon>
        <taxon>Streptosporangiales</taxon>
        <taxon>Streptosporangiaceae</taxon>
        <taxon>Nonomuraea</taxon>
    </lineage>
</organism>
<keyword evidence="1" id="KW-1133">Transmembrane helix</keyword>
<feature type="transmembrane region" description="Helical" evidence="1">
    <location>
        <begin position="108"/>
        <end position="134"/>
    </location>
</feature>
<gene>
    <name evidence="2" type="ORF">HNR30_005594</name>
</gene>
<evidence type="ECO:0000313" key="2">
    <source>
        <dbReference type="EMBL" id="MBA2894233.1"/>
    </source>
</evidence>
<comment type="caution">
    <text evidence="2">The sequence shown here is derived from an EMBL/GenBank/DDBJ whole genome shotgun (WGS) entry which is preliminary data.</text>
</comment>
<name>A0A7W0HSM5_9ACTN</name>
<protein>
    <submittedName>
        <fullName evidence="2">Uncharacterized protein</fullName>
    </submittedName>
</protein>
<keyword evidence="3" id="KW-1185">Reference proteome</keyword>
<dbReference type="Proteomes" id="UP000530928">
    <property type="component" value="Unassembled WGS sequence"/>
</dbReference>
<dbReference type="AlphaFoldDB" id="A0A7W0HSM5"/>
<evidence type="ECO:0000256" key="1">
    <source>
        <dbReference type="SAM" id="Phobius"/>
    </source>
</evidence>
<sequence length="136" mass="15104">MNPPQSWLVVDIKHHPMAFLFMLVRPRLFLNNQPVPVRWGRNVIPVVPGQHHLSMYVPYMGRIGHAGGPLRMMPGDTVELEYRAPLTVFNAGALGPAPQEWPGSTAMIVFYAVQAGMAVLILLGVLGFMIYLMIAK</sequence>
<reference evidence="2 3" key="1">
    <citation type="submission" date="2020-07" db="EMBL/GenBank/DDBJ databases">
        <title>Genomic Encyclopedia of Type Strains, Phase IV (KMG-IV): sequencing the most valuable type-strain genomes for metagenomic binning, comparative biology and taxonomic classification.</title>
        <authorList>
            <person name="Goeker M."/>
        </authorList>
    </citation>
    <scope>NUCLEOTIDE SEQUENCE [LARGE SCALE GENOMIC DNA]</scope>
    <source>
        <strain evidence="2 3">DSM 45533</strain>
    </source>
</reference>
<accession>A0A7W0HSM5</accession>
<dbReference type="RefSeq" id="WP_181612946.1">
    <property type="nucleotide sequence ID" value="NZ_BAABAM010000005.1"/>
</dbReference>
<keyword evidence="1" id="KW-0812">Transmembrane</keyword>
<evidence type="ECO:0000313" key="3">
    <source>
        <dbReference type="Proteomes" id="UP000530928"/>
    </source>
</evidence>
<proteinExistence type="predicted"/>